<sequence length="181" mass="19337">MRGEVVIFRVPEPLRAGIGLRLTLLLTETTTGGVTPSVYVSGVLPGSLYDFNYISGTSDGTTSQVVEVSNSSFTGDFWVVVHTDYLSSSTIPQATATSTTSTRRRLIDSVGTSSFQLVAEQYERLDSNSASALLTDQSFSHATFSTRNQDKLLGCLYPPYSGKSNLPPSSGKFAGGLHTHA</sequence>
<organism evidence="1 2">
    <name type="scientific">Phytophthora palmivora</name>
    <dbReference type="NCBI Taxonomy" id="4796"/>
    <lineage>
        <taxon>Eukaryota</taxon>
        <taxon>Sar</taxon>
        <taxon>Stramenopiles</taxon>
        <taxon>Oomycota</taxon>
        <taxon>Peronosporomycetes</taxon>
        <taxon>Peronosporales</taxon>
        <taxon>Peronosporaceae</taxon>
        <taxon>Phytophthora</taxon>
    </lineage>
</organism>
<protein>
    <submittedName>
        <fullName evidence="1">Uncharacterized protein</fullName>
    </submittedName>
</protein>
<dbReference type="AlphaFoldDB" id="A0A2P4X4M5"/>
<dbReference type="Proteomes" id="UP000237271">
    <property type="component" value="Unassembled WGS sequence"/>
</dbReference>
<evidence type="ECO:0000313" key="2">
    <source>
        <dbReference type="Proteomes" id="UP000237271"/>
    </source>
</evidence>
<proteinExistence type="predicted"/>
<dbReference type="OrthoDB" id="125303at2759"/>
<gene>
    <name evidence="1" type="ORF">PHPALM_30652</name>
</gene>
<accession>A0A2P4X4M5</accession>
<evidence type="ECO:0000313" key="1">
    <source>
        <dbReference type="EMBL" id="POM60496.1"/>
    </source>
</evidence>
<reference evidence="1 2" key="1">
    <citation type="journal article" date="2017" name="Genome Biol. Evol.">
        <title>Phytophthora megakarya and P. palmivora, closely related causal agents of cacao black pod rot, underwent increases in genome sizes and gene numbers by different mechanisms.</title>
        <authorList>
            <person name="Ali S.S."/>
            <person name="Shao J."/>
            <person name="Lary D.J."/>
            <person name="Kronmiller B."/>
            <person name="Shen D."/>
            <person name="Strem M.D."/>
            <person name="Amoako-Attah I."/>
            <person name="Akrofi A.Y."/>
            <person name="Begoude B.A."/>
            <person name="Ten Hoopen G.M."/>
            <person name="Coulibaly K."/>
            <person name="Kebe B.I."/>
            <person name="Melnick R.L."/>
            <person name="Guiltinan M.J."/>
            <person name="Tyler B.M."/>
            <person name="Meinhardt L.W."/>
            <person name="Bailey B.A."/>
        </authorList>
    </citation>
    <scope>NUCLEOTIDE SEQUENCE [LARGE SCALE GENOMIC DNA]</scope>
    <source>
        <strain evidence="2">sbr112.9</strain>
    </source>
</reference>
<keyword evidence="2" id="KW-1185">Reference proteome</keyword>
<dbReference type="EMBL" id="NCKW01016862">
    <property type="protein sequence ID" value="POM60496.1"/>
    <property type="molecule type" value="Genomic_DNA"/>
</dbReference>
<comment type="caution">
    <text evidence="1">The sequence shown here is derived from an EMBL/GenBank/DDBJ whole genome shotgun (WGS) entry which is preliminary data.</text>
</comment>
<name>A0A2P4X4M5_9STRA</name>